<dbReference type="Pfam" id="PF00550">
    <property type="entry name" value="PP-binding"/>
    <property type="match status" value="1"/>
</dbReference>
<feature type="domain" description="Carrier" evidence="1">
    <location>
        <begin position="1"/>
        <end position="77"/>
    </location>
</feature>
<dbReference type="OrthoDB" id="3192863at2"/>
<keyword evidence="3" id="KW-1185">Reference proteome</keyword>
<dbReference type="EMBL" id="LOJF01000011">
    <property type="protein sequence ID" value="KUH57821.1"/>
    <property type="molecule type" value="Genomic_DNA"/>
</dbReference>
<dbReference type="Gene3D" id="1.10.1200.10">
    <property type="entry name" value="ACP-like"/>
    <property type="match status" value="1"/>
</dbReference>
<dbReference type="InterPro" id="IPR036736">
    <property type="entry name" value="ACP-like_sf"/>
</dbReference>
<reference evidence="2 3" key="1">
    <citation type="submission" date="2015-12" db="EMBL/GenBank/DDBJ databases">
        <title>Draft Genome Sequence of Olsenella scatoligenes SK9K4T; a Producer of 3-Methylindole- (skatole) and 4-Methylphenol- (p-cresol) Isolated from Pig Feces.</title>
        <authorList>
            <person name="Li X."/>
            <person name="Borg B."/>
            <person name="Canibe N."/>
        </authorList>
    </citation>
    <scope>NUCLEOTIDE SEQUENCE [LARGE SCALE GENOMIC DNA]</scope>
    <source>
        <strain evidence="2 3">SK9K4</strain>
    </source>
</reference>
<gene>
    <name evidence="2" type="ORF">AUL39_09005</name>
</gene>
<dbReference type="SUPFAM" id="SSF47336">
    <property type="entry name" value="ACP-like"/>
    <property type="match status" value="1"/>
</dbReference>
<comment type="caution">
    <text evidence="2">The sequence shown here is derived from an EMBL/GenBank/DDBJ whole genome shotgun (WGS) entry which is preliminary data.</text>
</comment>
<dbReference type="PROSITE" id="PS50075">
    <property type="entry name" value="CARRIER"/>
    <property type="match status" value="1"/>
</dbReference>
<dbReference type="STRING" id="1299998.AUL39_09005"/>
<evidence type="ECO:0000313" key="2">
    <source>
        <dbReference type="EMBL" id="KUH57821.1"/>
    </source>
</evidence>
<protein>
    <recommendedName>
        <fullName evidence="1">Carrier domain-containing protein</fullName>
    </recommendedName>
</protein>
<evidence type="ECO:0000259" key="1">
    <source>
        <dbReference type="PROSITE" id="PS50075"/>
    </source>
</evidence>
<organism evidence="2 3">
    <name type="scientific">Tractidigestivibacter scatoligenes</name>
    <name type="common">Olsenella scatoligenes</name>
    <dbReference type="NCBI Taxonomy" id="1299998"/>
    <lineage>
        <taxon>Bacteria</taxon>
        <taxon>Bacillati</taxon>
        <taxon>Actinomycetota</taxon>
        <taxon>Coriobacteriia</taxon>
        <taxon>Coriobacteriales</taxon>
        <taxon>Atopobiaceae</taxon>
        <taxon>Tractidigestivibacter</taxon>
    </lineage>
</organism>
<accession>A0A117J3V7</accession>
<evidence type="ECO:0000313" key="3">
    <source>
        <dbReference type="Proteomes" id="UP000054078"/>
    </source>
</evidence>
<dbReference type="InterPro" id="IPR009081">
    <property type="entry name" value="PP-bd_ACP"/>
</dbReference>
<dbReference type="Proteomes" id="UP000054078">
    <property type="component" value="Unassembled WGS sequence"/>
</dbReference>
<dbReference type="AlphaFoldDB" id="A0A117J3V7"/>
<sequence length="79" mass="8703">MDKNELLATLAGLAKEAYKTDADITPDTTFDELGKGSMKMIALTSMIENELDAEVTVSEIMNMKTFGELVDRVAEEVEE</sequence>
<proteinExistence type="predicted"/>
<name>A0A117J3V7_TRASO</name>
<dbReference type="RefSeq" id="WP_059055512.1">
    <property type="nucleotide sequence ID" value="NZ_LOJF01000011.1"/>
</dbReference>